<sequence length="213" mass="22935">MGEIATQVLLGLPWTLAVTALALLIGVALGMPLMLARSSRWLWLKLLSGSIITLVRSIPPIVWLFVIFFGIGSGYFRISPFTAAVIGLGLISSAYMAEIYRGALLSIHSGQAEGAAALGLHPVRVWIDVIMPQLFRVALPAMATFAIGLLKDSAIASTIGVPELTFQANAQSMATYRGMEVFSFVAAVYIVISLPVAWLSRDLDSRMRAKVSR</sequence>
<evidence type="ECO:0000256" key="2">
    <source>
        <dbReference type="ARBA" id="ARBA00010072"/>
    </source>
</evidence>
<evidence type="ECO:0000256" key="1">
    <source>
        <dbReference type="ARBA" id="ARBA00004429"/>
    </source>
</evidence>
<dbReference type="CDD" id="cd06261">
    <property type="entry name" value="TM_PBP2"/>
    <property type="match status" value="1"/>
</dbReference>
<comment type="caution">
    <text evidence="11">The sequence shown here is derived from an EMBL/GenBank/DDBJ whole genome shotgun (WGS) entry which is preliminary data.</text>
</comment>
<evidence type="ECO:0000256" key="8">
    <source>
        <dbReference type="ARBA" id="ARBA00023136"/>
    </source>
</evidence>
<keyword evidence="12" id="KW-1185">Reference proteome</keyword>
<dbReference type="Gene3D" id="1.10.3720.10">
    <property type="entry name" value="MetI-like"/>
    <property type="match status" value="1"/>
</dbReference>
<keyword evidence="3 9" id="KW-0813">Transport</keyword>
<feature type="transmembrane region" description="Helical" evidence="9">
    <location>
        <begin position="181"/>
        <end position="200"/>
    </location>
</feature>
<feature type="transmembrane region" description="Helical" evidence="9">
    <location>
        <begin position="78"/>
        <end position="97"/>
    </location>
</feature>
<proteinExistence type="inferred from homology"/>
<keyword evidence="8 9" id="KW-0472">Membrane</keyword>
<evidence type="ECO:0000256" key="9">
    <source>
        <dbReference type="RuleBase" id="RU363032"/>
    </source>
</evidence>
<evidence type="ECO:0000256" key="7">
    <source>
        <dbReference type="ARBA" id="ARBA00022989"/>
    </source>
</evidence>
<protein>
    <submittedName>
        <fullName evidence="11">Amino acid ABC transporter permease</fullName>
    </submittedName>
</protein>
<dbReference type="RefSeq" id="WP_378218970.1">
    <property type="nucleotide sequence ID" value="NZ_JBHRTK010000004.1"/>
</dbReference>
<evidence type="ECO:0000256" key="3">
    <source>
        <dbReference type="ARBA" id="ARBA00022448"/>
    </source>
</evidence>
<accession>A0ABV7K558</accession>
<dbReference type="InterPro" id="IPR010065">
    <property type="entry name" value="AA_ABC_transptr_permease_3TM"/>
</dbReference>
<gene>
    <name evidence="11" type="ORF">ACFOHJ_04555</name>
</gene>
<evidence type="ECO:0000256" key="5">
    <source>
        <dbReference type="ARBA" id="ARBA00022692"/>
    </source>
</evidence>
<feature type="domain" description="ABC transmembrane type-1" evidence="10">
    <location>
        <begin position="12"/>
        <end position="200"/>
    </location>
</feature>
<keyword evidence="6" id="KW-0029">Amino-acid transport</keyword>
<keyword evidence="4" id="KW-1003">Cell membrane</keyword>
<dbReference type="PROSITE" id="PS50928">
    <property type="entry name" value="ABC_TM1"/>
    <property type="match status" value="1"/>
</dbReference>
<evidence type="ECO:0000256" key="4">
    <source>
        <dbReference type="ARBA" id="ARBA00022475"/>
    </source>
</evidence>
<reference evidence="12" key="1">
    <citation type="journal article" date="2019" name="Int. J. Syst. Evol. Microbiol.">
        <title>The Global Catalogue of Microorganisms (GCM) 10K type strain sequencing project: providing services to taxonomists for standard genome sequencing and annotation.</title>
        <authorList>
            <consortium name="The Broad Institute Genomics Platform"/>
            <consortium name="The Broad Institute Genome Sequencing Center for Infectious Disease"/>
            <person name="Wu L."/>
            <person name="Ma J."/>
        </authorList>
    </citation>
    <scope>NUCLEOTIDE SEQUENCE [LARGE SCALE GENOMIC DNA]</scope>
    <source>
        <strain evidence="12">KCTC 52165</strain>
    </source>
</reference>
<evidence type="ECO:0000313" key="11">
    <source>
        <dbReference type="EMBL" id="MFC3205473.1"/>
    </source>
</evidence>
<dbReference type="EMBL" id="JBHRTK010000004">
    <property type="protein sequence ID" value="MFC3205473.1"/>
    <property type="molecule type" value="Genomic_DNA"/>
</dbReference>
<dbReference type="NCBIfam" id="TIGR01726">
    <property type="entry name" value="HEQRo_perm_3TM"/>
    <property type="match status" value="1"/>
</dbReference>
<evidence type="ECO:0000259" key="10">
    <source>
        <dbReference type="PROSITE" id="PS50928"/>
    </source>
</evidence>
<dbReference type="Pfam" id="PF00528">
    <property type="entry name" value="BPD_transp_1"/>
    <property type="match status" value="1"/>
</dbReference>
<evidence type="ECO:0000256" key="6">
    <source>
        <dbReference type="ARBA" id="ARBA00022970"/>
    </source>
</evidence>
<comment type="similarity">
    <text evidence="2">Belongs to the binding-protein-dependent transport system permease family. HisMQ subfamily.</text>
</comment>
<dbReference type="SUPFAM" id="SSF161098">
    <property type="entry name" value="MetI-like"/>
    <property type="match status" value="1"/>
</dbReference>
<feature type="transmembrane region" description="Helical" evidence="9">
    <location>
        <begin position="46"/>
        <end position="72"/>
    </location>
</feature>
<dbReference type="InterPro" id="IPR000515">
    <property type="entry name" value="MetI-like"/>
</dbReference>
<feature type="transmembrane region" description="Helical" evidence="9">
    <location>
        <begin position="12"/>
        <end position="34"/>
    </location>
</feature>
<dbReference type="Proteomes" id="UP001595583">
    <property type="component" value="Unassembled WGS sequence"/>
</dbReference>
<dbReference type="PANTHER" id="PTHR30614:SF0">
    <property type="entry name" value="L-CYSTINE TRANSPORT SYSTEM PERMEASE PROTEIN TCYL"/>
    <property type="match status" value="1"/>
</dbReference>
<name>A0ABV7K558_9HYPH</name>
<dbReference type="InterPro" id="IPR043429">
    <property type="entry name" value="ArtM/GltK/GlnP/TcyL/YhdX-like"/>
</dbReference>
<organism evidence="11 12">
    <name type="scientific">Aquamicrobium soli</name>
    <dbReference type="NCBI Taxonomy" id="1811518"/>
    <lineage>
        <taxon>Bacteria</taxon>
        <taxon>Pseudomonadati</taxon>
        <taxon>Pseudomonadota</taxon>
        <taxon>Alphaproteobacteria</taxon>
        <taxon>Hyphomicrobiales</taxon>
        <taxon>Phyllobacteriaceae</taxon>
        <taxon>Aquamicrobium</taxon>
    </lineage>
</organism>
<dbReference type="InterPro" id="IPR035906">
    <property type="entry name" value="MetI-like_sf"/>
</dbReference>
<evidence type="ECO:0000313" key="12">
    <source>
        <dbReference type="Proteomes" id="UP001595583"/>
    </source>
</evidence>
<keyword evidence="7 9" id="KW-1133">Transmembrane helix</keyword>
<dbReference type="PANTHER" id="PTHR30614">
    <property type="entry name" value="MEMBRANE COMPONENT OF AMINO ACID ABC TRANSPORTER"/>
    <property type="match status" value="1"/>
</dbReference>
<keyword evidence="5 9" id="KW-0812">Transmembrane</keyword>
<comment type="subcellular location">
    <subcellularLocation>
        <location evidence="1">Cell inner membrane</location>
        <topology evidence="1">Multi-pass membrane protein</topology>
    </subcellularLocation>
    <subcellularLocation>
        <location evidence="9">Cell membrane</location>
        <topology evidence="9">Multi-pass membrane protein</topology>
    </subcellularLocation>
</comment>